<evidence type="ECO:0000313" key="5">
    <source>
        <dbReference type="RefSeq" id="XP_071912287.1"/>
    </source>
</evidence>
<proteinExistence type="predicted"/>
<evidence type="ECO:0000259" key="3">
    <source>
        <dbReference type="Pfam" id="PF13966"/>
    </source>
</evidence>
<dbReference type="RefSeq" id="XP_071912287.1">
    <property type="nucleotide sequence ID" value="XM_072056186.1"/>
</dbReference>
<evidence type="ECO:0000313" key="4">
    <source>
        <dbReference type="Proteomes" id="UP001652660"/>
    </source>
</evidence>
<sequence>MAKKEQEGSERMQGAETSCNQARHQMWRVLWSLNVNHKIKIFIWKRLKDVVPVKELIYRRLMKGDPICSGCGEDVETLEHMLLECNRVKEIWKLAPVQWDGIQDVTRNSEVAGSSLPGCCWERDCWPNQQHPSDPGSKGLTAQPVAPRGAAPHAGRAWNITTWWTALSEAKHRVQGMEHIALTAYILWQIWKCRNNRKFNNKVQEPMQVINKAWNAWMEFNNGVKEARKCSISKTTVPPQTNGQEVRQNLENRPRGMHIRIATSWNKETKFIGYGIIAANSRGQDVIGWKMRERASESQLQQRVEGVKWALIKAAEQRWRLVCIEVPGKDLLQQIQGSKTANMWIATLINDIRELSTMFYKCSFCLGKYNRNDLSCLFSAQALSNYHDLEWVNPNLLY</sequence>
<protein>
    <recommendedName>
        <fullName evidence="6">Reverse transcriptase zinc-binding domain-containing protein</fullName>
    </recommendedName>
</protein>
<reference evidence="5" key="1">
    <citation type="submission" date="2025-08" db="UniProtKB">
        <authorList>
            <consortium name="RefSeq"/>
        </authorList>
    </citation>
    <scope>IDENTIFICATION</scope>
    <source>
        <tissue evidence="5">Leaves</tissue>
    </source>
</reference>
<feature type="region of interest" description="Disordered" evidence="1">
    <location>
        <begin position="131"/>
        <end position="152"/>
    </location>
</feature>
<accession>A0ABM4UYC5</accession>
<dbReference type="InterPro" id="IPR026960">
    <property type="entry name" value="RVT-Znf"/>
</dbReference>
<dbReference type="GeneID" id="140009849"/>
<gene>
    <name evidence="5" type="primary">LOC140009849</name>
</gene>
<feature type="domain" description="Reverse transcriptase zinc-binding" evidence="3">
    <location>
        <begin position="21"/>
        <end position="92"/>
    </location>
</feature>
<name>A0ABM4UYC5_COFAR</name>
<dbReference type="InterPro" id="IPR002156">
    <property type="entry name" value="RNaseH_domain"/>
</dbReference>
<evidence type="ECO:0000259" key="2">
    <source>
        <dbReference type="Pfam" id="PF13456"/>
    </source>
</evidence>
<evidence type="ECO:0000256" key="1">
    <source>
        <dbReference type="SAM" id="MobiDB-lite"/>
    </source>
</evidence>
<dbReference type="Pfam" id="PF13966">
    <property type="entry name" value="zf-RVT"/>
    <property type="match status" value="1"/>
</dbReference>
<evidence type="ECO:0008006" key="6">
    <source>
        <dbReference type="Google" id="ProtNLM"/>
    </source>
</evidence>
<feature type="domain" description="RNase H type-1" evidence="2">
    <location>
        <begin position="263"/>
        <end position="366"/>
    </location>
</feature>
<keyword evidence="4" id="KW-1185">Reference proteome</keyword>
<dbReference type="Proteomes" id="UP001652660">
    <property type="component" value="Chromosome 6e"/>
</dbReference>
<dbReference type="Pfam" id="PF13456">
    <property type="entry name" value="RVT_3"/>
    <property type="match status" value="1"/>
</dbReference>
<organism evidence="4 5">
    <name type="scientific">Coffea arabica</name>
    <name type="common">Arabian coffee</name>
    <dbReference type="NCBI Taxonomy" id="13443"/>
    <lineage>
        <taxon>Eukaryota</taxon>
        <taxon>Viridiplantae</taxon>
        <taxon>Streptophyta</taxon>
        <taxon>Embryophyta</taxon>
        <taxon>Tracheophyta</taxon>
        <taxon>Spermatophyta</taxon>
        <taxon>Magnoliopsida</taxon>
        <taxon>eudicotyledons</taxon>
        <taxon>Gunneridae</taxon>
        <taxon>Pentapetalae</taxon>
        <taxon>asterids</taxon>
        <taxon>lamiids</taxon>
        <taxon>Gentianales</taxon>
        <taxon>Rubiaceae</taxon>
        <taxon>Ixoroideae</taxon>
        <taxon>Gardenieae complex</taxon>
        <taxon>Bertiereae - Coffeeae clade</taxon>
        <taxon>Coffeeae</taxon>
        <taxon>Coffea</taxon>
    </lineage>
</organism>